<dbReference type="eggNOG" id="arCOG02466">
    <property type="taxonomic scope" value="Archaea"/>
</dbReference>
<dbReference type="InterPro" id="IPR038664">
    <property type="entry name" value="Gar1/Naf1_Cbf5-bd_sf"/>
</dbReference>
<accession>A8AAJ9</accession>
<dbReference type="Gene3D" id="2.40.10.230">
    <property type="entry name" value="Probable tRNA pseudouridine synthase domain"/>
    <property type="match status" value="1"/>
</dbReference>
<evidence type="ECO:0008006" key="3">
    <source>
        <dbReference type="Google" id="ProtNLM"/>
    </source>
</evidence>
<keyword evidence="2" id="KW-1185">Reference proteome</keyword>
<organism evidence="1 2">
    <name type="scientific">Ignicoccus hospitalis (strain KIN4/I / DSM 18386 / JCM 14125)</name>
    <dbReference type="NCBI Taxonomy" id="453591"/>
    <lineage>
        <taxon>Archaea</taxon>
        <taxon>Thermoproteota</taxon>
        <taxon>Thermoprotei</taxon>
        <taxon>Desulfurococcales</taxon>
        <taxon>Desulfurococcaceae</taxon>
        <taxon>Ignicoccus</taxon>
    </lineage>
</organism>
<dbReference type="STRING" id="453591.Igni_0769"/>
<dbReference type="Proteomes" id="UP000000262">
    <property type="component" value="Chromosome"/>
</dbReference>
<protein>
    <recommendedName>
        <fullName evidence="3">H/ACA RNA-protein complex component Gar1</fullName>
    </recommendedName>
</protein>
<evidence type="ECO:0000313" key="2">
    <source>
        <dbReference type="Proteomes" id="UP000000262"/>
    </source>
</evidence>
<dbReference type="HOGENOM" id="CLU_2820783_0_0_2"/>
<dbReference type="OrthoDB" id="382781at2157"/>
<evidence type="ECO:0000313" key="1">
    <source>
        <dbReference type="EMBL" id="ABU81951.1"/>
    </source>
</evidence>
<dbReference type="KEGG" id="iho:Igni_0769"/>
<name>A8AAJ9_IGNH4</name>
<reference evidence="1 2" key="1">
    <citation type="journal article" date="2008" name="Genome Biol.">
        <title>A genomic analysis of the archaeal system Ignicoccus hospitalis-Nanoarchaeum equitans.</title>
        <authorList>
            <person name="Podar M."/>
            <person name="Anderson I."/>
            <person name="Makarova K.S."/>
            <person name="Elkins J.G."/>
            <person name="Ivanova N."/>
            <person name="Wall M.A."/>
            <person name="Lykidis A."/>
            <person name="Mavromatis K."/>
            <person name="Sun H."/>
            <person name="Hudson M.E."/>
            <person name="Chen W."/>
            <person name="Deciu C."/>
            <person name="Hutchison D."/>
            <person name="Eads J.R."/>
            <person name="Anderson A."/>
            <person name="Fernandes F."/>
            <person name="Szeto E."/>
            <person name="Lapidus A."/>
            <person name="Kyrpides N.C."/>
            <person name="Saier M.H.Jr."/>
            <person name="Richardson P.M."/>
            <person name="Rachel R."/>
            <person name="Huber H."/>
            <person name="Eisen J.A."/>
            <person name="Koonin E.V."/>
            <person name="Keller M."/>
            <person name="Stetter K.O."/>
        </authorList>
    </citation>
    <scope>NUCLEOTIDE SEQUENCE [LARGE SCALE GENOMIC DNA]</scope>
    <source>
        <strain evidence="2">KIN4/I / DSM 18386 / JCM 14125</strain>
    </source>
</reference>
<proteinExistence type="predicted"/>
<dbReference type="EMBL" id="CP000816">
    <property type="protein sequence ID" value="ABU81951.1"/>
    <property type="molecule type" value="Genomic_DNA"/>
</dbReference>
<gene>
    <name evidence="1" type="ordered locus">Igni_0769</name>
</gene>
<dbReference type="AlphaFoldDB" id="A8AAJ9"/>
<dbReference type="RefSeq" id="WP_012122915.1">
    <property type="nucleotide sequence ID" value="NC_009776.1"/>
</dbReference>
<sequence>MKFHVYKVTRTGIYVLKLEDKVLPRIGDKIKVDNKIMKVLDIIGPVQEPFVVAKALGETRKSNTTG</sequence>
<dbReference type="GeneID" id="5562858"/>